<dbReference type="PROSITE" id="PS50297">
    <property type="entry name" value="ANK_REP_REGION"/>
    <property type="match status" value="2"/>
</dbReference>
<accession>C9Y648</accession>
<dbReference type="PANTHER" id="PTHR24198:SF165">
    <property type="entry name" value="ANKYRIN REPEAT-CONTAINING PROTEIN-RELATED"/>
    <property type="match status" value="1"/>
</dbReference>
<keyword evidence="1" id="KW-0677">Repeat</keyword>
<dbReference type="SMART" id="SM00248">
    <property type="entry name" value="ANK"/>
    <property type="match status" value="5"/>
</dbReference>
<dbReference type="AlphaFoldDB" id="C9Y648"/>
<dbReference type="EMBL" id="FN543101">
    <property type="protein sequence ID" value="CBA26337.1"/>
    <property type="molecule type" value="Genomic_DNA"/>
</dbReference>
<dbReference type="PANTHER" id="PTHR24198">
    <property type="entry name" value="ANKYRIN REPEAT AND PROTEIN KINASE DOMAIN-CONTAINING PROTEIN"/>
    <property type="match status" value="1"/>
</dbReference>
<dbReference type="PROSITE" id="PS50088">
    <property type="entry name" value="ANK_REPEAT"/>
    <property type="match status" value="2"/>
</dbReference>
<proteinExistence type="predicted"/>
<protein>
    <submittedName>
        <fullName evidence="4">Uncharacterized protein</fullName>
    </submittedName>
</protein>
<sequence length="224" mass="24253">MQGRDMRNYIKFLVFTYVFIGFSICRAGSYEDFFLAIDKDNAVVVEALLQRGFDPNTVNPRGLPALLVSIKAPAPKIVKLLLAHPELKVEARSPQDESALMLAAFAGDLALCEALVALDADVNKPGWTPLHYAATNAHTAVMHYLLDQFAYVDATSPNGTTPLMMAAMYGNSSAVKLLLEAGADPGLKNDKGLGALEFAQQVKKEESAAIIAAFIRARRPKGAW</sequence>
<organism evidence="4">
    <name type="scientific">Curvibacter symbiont subsp. Hydra magnipapillata</name>
    <dbReference type="NCBI Taxonomy" id="667019"/>
    <lineage>
        <taxon>Bacteria</taxon>
        <taxon>Pseudomonadati</taxon>
        <taxon>Pseudomonadota</taxon>
        <taxon>Betaproteobacteria</taxon>
        <taxon>Burkholderiales</taxon>
        <taxon>Comamonadaceae</taxon>
        <taxon>Curvibacter</taxon>
    </lineage>
</organism>
<evidence type="ECO:0000256" key="1">
    <source>
        <dbReference type="ARBA" id="ARBA00022737"/>
    </source>
</evidence>
<dbReference type="Pfam" id="PF12796">
    <property type="entry name" value="Ank_2"/>
    <property type="match status" value="1"/>
</dbReference>
<feature type="repeat" description="ANK" evidence="3">
    <location>
        <begin position="125"/>
        <end position="157"/>
    </location>
</feature>
<dbReference type="Gene3D" id="1.25.40.20">
    <property type="entry name" value="Ankyrin repeat-containing domain"/>
    <property type="match status" value="1"/>
</dbReference>
<keyword evidence="2 3" id="KW-0040">ANK repeat</keyword>
<reference evidence="4" key="1">
    <citation type="journal article" date="2010" name="Nature">
        <title>The Dynamic genome of Hydra.</title>
        <authorList>
            <person name="Chapman J.A."/>
            <person name="Kirkness E.F."/>
            <person name="Simakov O."/>
            <person name="Hampson S.E."/>
            <person name="Mitros T."/>
            <person name="Weinmaier T."/>
            <person name="Rattei T."/>
            <person name="Balasubramanian P.G."/>
            <person name="Borman J."/>
            <person name="Busam D."/>
            <person name="Disbennett K."/>
            <person name="Pfannkoch C."/>
            <person name="Sumin N."/>
            <person name="Sutton G."/>
            <person name="Viswanathan L."/>
            <person name="Walenz B."/>
            <person name="Goodstein D.M."/>
            <person name="Hellsten U."/>
            <person name="Kawashima T."/>
            <person name="Prochnik S.E."/>
            <person name="Putnam N.H."/>
            <person name="Shu S."/>
            <person name="Blumberg B."/>
            <person name="Dana C.E."/>
            <person name="Gee L."/>
            <person name="Kibler D.F."/>
            <person name="Law L."/>
            <person name="Lindgens D."/>
            <person name="Martinez D.E."/>
            <person name="Peng J."/>
            <person name="Wigge P.A."/>
            <person name="Bertulat B."/>
            <person name="Guder C."/>
            <person name="Nakamura Y."/>
            <person name="Ozbek S."/>
            <person name="Watanabe H."/>
            <person name="Khalturin K."/>
            <person name="Hemmrich G."/>
            <person name="Franke A."/>
            <person name="Augustin R."/>
            <person name="Fraune S."/>
            <person name="Hayakawa E."/>
            <person name="Hayakawa S."/>
            <person name="Hirose M."/>
            <person name="Hwang J."/>
            <person name="Ikeo K."/>
            <person name="Nishimiya-Fujisawa C."/>
            <person name="Ogura A."/>
            <person name="Takahashi T."/>
            <person name="Steinmetz P.R."/>
            <person name="Zhang X."/>
            <person name="Aufschnaiter R."/>
            <person name="Eder M.K."/>
            <person name="Gorny A.K."/>
            <person name="Salvenmoser W."/>
            <person name="Heimberg A.M."/>
            <person name="Wheeler B.M."/>
            <person name="Peterson K.J."/>
            <person name="Boettger A."/>
            <person name="Tischler P."/>
            <person name="Wolf A."/>
            <person name="Gojobori T."/>
            <person name="Remington K.A."/>
            <person name="Strausberg R.L."/>
            <person name="Venter J."/>
            <person name="Technau U."/>
            <person name="Hobmayer B."/>
            <person name="Bosch T.C."/>
            <person name="Holstein T.W."/>
            <person name="Fujisawa T."/>
            <person name="Bode H.R."/>
            <person name="David C.N."/>
            <person name="Rokhsar D.S."/>
            <person name="Steele R.E."/>
        </authorList>
    </citation>
    <scope>NUCLEOTIDE SEQUENCE</scope>
</reference>
<evidence type="ECO:0000256" key="3">
    <source>
        <dbReference type="PROSITE-ProRule" id="PRU00023"/>
    </source>
</evidence>
<name>C9Y648_CURXX</name>
<evidence type="ECO:0000313" key="4">
    <source>
        <dbReference type="EMBL" id="CBA26337.1"/>
    </source>
</evidence>
<dbReference type="SUPFAM" id="SSF48403">
    <property type="entry name" value="Ankyrin repeat"/>
    <property type="match status" value="1"/>
</dbReference>
<dbReference type="PRINTS" id="PR01415">
    <property type="entry name" value="ANKYRIN"/>
</dbReference>
<feature type="repeat" description="ANK" evidence="3">
    <location>
        <begin position="158"/>
        <end position="190"/>
    </location>
</feature>
<dbReference type="InterPro" id="IPR036770">
    <property type="entry name" value="Ankyrin_rpt-contain_sf"/>
</dbReference>
<dbReference type="InterPro" id="IPR002110">
    <property type="entry name" value="Ankyrin_rpt"/>
</dbReference>
<gene>
    <name evidence="4" type="ORF">Csp_E34250</name>
</gene>
<evidence type="ECO:0000256" key="2">
    <source>
        <dbReference type="ARBA" id="ARBA00023043"/>
    </source>
</evidence>